<gene>
    <name evidence="2" type="ORF">OS493_002485</name>
</gene>
<keyword evidence="3" id="KW-1185">Reference proteome</keyword>
<feature type="compositionally biased region" description="Low complexity" evidence="1">
    <location>
        <begin position="29"/>
        <end position="38"/>
    </location>
</feature>
<protein>
    <submittedName>
        <fullName evidence="2">Uncharacterized protein</fullName>
    </submittedName>
</protein>
<accession>A0A9W9YVT1</accession>
<sequence length="111" mass="11883">MQPVDIQPPLVPKKNRTSVVTPSSPSPSSPEASSSPSANEIGVLPDNNVPLSLPKPSSPSGTSLMSSTAETREQRDSSRPANLDSIVLDTYDHINSFPFKATLDSISRRMH</sequence>
<evidence type="ECO:0000313" key="3">
    <source>
        <dbReference type="Proteomes" id="UP001163046"/>
    </source>
</evidence>
<name>A0A9W9YVT1_9CNID</name>
<reference evidence="2" key="1">
    <citation type="submission" date="2023-01" db="EMBL/GenBank/DDBJ databases">
        <title>Genome assembly of the deep-sea coral Lophelia pertusa.</title>
        <authorList>
            <person name="Herrera S."/>
            <person name="Cordes E."/>
        </authorList>
    </citation>
    <scope>NUCLEOTIDE SEQUENCE</scope>
    <source>
        <strain evidence="2">USNM1676648</strain>
        <tissue evidence="2">Polyp</tissue>
    </source>
</reference>
<dbReference type="Proteomes" id="UP001163046">
    <property type="component" value="Unassembled WGS sequence"/>
</dbReference>
<feature type="region of interest" description="Disordered" evidence="1">
    <location>
        <begin position="1"/>
        <end position="82"/>
    </location>
</feature>
<feature type="compositionally biased region" description="Low complexity" evidence="1">
    <location>
        <begin position="50"/>
        <end position="68"/>
    </location>
</feature>
<dbReference type="EMBL" id="MU827302">
    <property type="protein sequence ID" value="KAJ7365768.1"/>
    <property type="molecule type" value="Genomic_DNA"/>
</dbReference>
<proteinExistence type="predicted"/>
<evidence type="ECO:0000313" key="2">
    <source>
        <dbReference type="EMBL" id="KAJ7365768.1"/>
    </source>
</evidence>
<dbReference type="AlphaFoldDB" id="A0A9W9YVT1"/>
<comment type="caution">
    <text evidence="2">The sequence shown here is derived from an EMBL/GenBank/DDBJ whole genome shotgun (WGS) entry which is preliminary data.</text>
</comment>
<evidence type="ECO:0000256" key="1">
    <source>
        <dbReference type="SAM" id="MobiDB-lite"/>
    </source>
</evidence>
<organism evidence="2 3">
    <name type="scientific">Desmophyllum pertusum</name>
    <dbReference type="NCBI Taxonomy" id="174260"/>
    <lineage>
        <taxon>Eukaryota</taxon>
        <taxon>Metazoa</taxon>
        <taxon>Cnidaria</taxon>
        <taxon>Anthozoa</taxon>
        <taxon>Hexacorallia</taxon>
        <taxon>Scleractinia</taxon>
        <taxon>Caryophylliina</taxon>
        <taxon>Caryophylliidae</taxon>
        <taxon>Desmophyllum</taxon>
    </lineage>
</organism>